<feature type="domain" description="Major facilitator superfamily (MFS) profile" evidence="7">
    <location>
        <begin position="26"/>
        <end position="417"/>
    </location>
</feature>
<evidence type="ECO:0000256" key="6">
    <source>
        <dbReference type="SAM" id="Phobius"/>
    </source>
</evidence>
<dbReference type="PROSITE" id="PS50850">
    <property type="entry name" value="MFS"/>
    <property type="match status" value="1"/>
</dbReference>
<comment type="subcellular location">
    <subcellularLocation>
        <location evidence="1">Cell membrane</location>
        <topology evidence="1">Multi-pass membrane protein</topology>
    </subcellularLocation>
</comment>
<protein>
    <submittedName>
        <fullName evidence="8">MFS family permease</fullName>
    </submittedName>
</protein>
<accession>A0ABS2NC23</accession>
<feature type="transmembrane region" description="Helical" evidence="6">
    <location>
        <begin position="367"/>
        <end position="386"/>
    </location>
</feature>
<dbReference type="EMBL" id="JAFBDZ010000002">
    <property type="protein sequence ID" value="MBM7585407.1"/>
    <property type="molecule type" value="Genomic_DNA"/>
</dbReference>
<evidence type="ECO:0000313" key="9">
    <source>
        <dbReference type="Proteomes" id="UP001646157"/>
    </source>
</evidence>
<keyword evidence="2" id="KW-0813">Transport</keyword>
<feature type="transmembrane region" description="Helical" evidence="6">
    <location>
        <begin position="328"/>
        <end position="346"/>
    </location>
</feature>
<name>A0ABS2NC23_9BACI</name>
<dbReference type="InterPro" id="IPR036259">
    <property type="entry name" value="MFS_trans_sf"/>
</dbReference>
<comment type="caution">
    <text evidence="8">The sequence shown here is derived from an EMBL/GenBank/DDBJ whole genome shotgun (WGS) entry which is preliminary data.</text>
</comment>
<dbReference type="RefSeq" id="WP_205171242.1">
    <property type="nucleotide sequence ID" value="NZ_JAFBDZ010000002.1"/>
</dbReference>
<evidence type="ECO:0000256" key="2">
    <source>
        <dbReference type="ARBA" id="ARBA00022448"/>
    </source>
</evidence>
<feature type="transmembrane region" description="Helical" evidence="6">
    <location>
        <begin position="155"/>
        <end position="179"/>
    </location>
</feature>
<dbReference type="SUPFAM" id="SSF103473">
    <property type="entry name" value="MFS general substrate transporter"/>
    <property type="match status" value="1"/>
</dbReference>
<proteinExistence type="predicted"/>
<feature type="transmembrane region" description="Helical" evidence="6">
    <location>
        <begin position="239"/>
        <end position="262"/>
    </location>
</feature>
<keyword evidence="5 6" id="KW-0472">Membrane</keyword>
<keyword evidence="9" id="KW-1185">Reference proteome</keyword>
<feature type="transmembrane region" description="Helical" evidence="6">
    <location>
        <begin position="185"/>
        <end position="208"/>
    </location>
</feature>
<evidence type="ECO:0000313" key="8">
    <source>
        <dbReference type="EMBL" id="MBM7585407.1"/>
    </source>
</evidence>
<feature type="transmembrane region" description="Helical" evidence="6">
    <location>
        <begin position="392"/>
        <end position="413"/>
    </location>
</feature>
<organism evidence="8 9">
    <name type="scientific">Rossellomorea pakistanensis</name>
    <dbReference type="NCBI Taxonomy" id="992288"/>
    <lineage>
        <taxon>Bacteria</taxon>
        <taxon>Bacillati</taxon>
        <taxon>Bacillota</taxon>
        <taxon>Bacilli</taxon>
        <taxon>Bacillales</taxon>
        <taxon>Bacillaceae</taxon>
        <taxon>Rossellomorea</taxon>
    </lineage>
</organism>
<reference evidence="8 9" key="1">
    <citation type="submission" date="2021-01" db="EMBL/GenBank/DDBJ databases">
        <title>Genomic Encyclopedia of Type Strains, Phase IV (KMG-IV): sequencing the most valuable type-strain genomes for metagenomic binning, comparative biology and taxonomic classification.</title>
        <authorList>
            <person name="Goeker M."/>
        </authorList>
    </citation>
    <scope>NUCLEOTIDE SEQUENCE [LARGE SCALE GENOMIC DNA]</scope>
    <source>
        <strain evidence="8 9">DSM 24834</strain>
    </source>
</reference>
<feature type="transmembrane region" description="Helical" evidence="6">
    <location>
        <begin position="274"/>
        <end position="296"/>
    </location>
</feature>
<dbReference type="InterPro" id="IPR011701">
    <property type="entry name" value="MFS"/>
</dbReference>
<dbReference type="Gene3D" id="1.20.1250.20">
    <property type="entry name" value="MFS general substrate transporter like domains"/>
    <property type="match status" value="1"/>
</dbReference>
<evidence type="ECO:0000256" key="5">
    <source>
        <dbReference type="ARBA" id="ARBA00023136"/>
    </source>
</evidence>
<feature type="transmembrane region" description="Helical" evidence="6">
    <location>
        <begin position="303"/>
        <end position="322"/>
    </location>
</feature>
<dbReference type="PANTHER" id="PTHR23534">
    <property type="entry name" value="MFS PERMEASE"/>
    <property type="match status" value="1"/>
</dbReference>
<dbReference type="InterPro" id="IPR020846">
    <property type="entry name" value="MFS_dom"/>
</dbReference>
<evidence type="ECO:0000256" key="3">
    <source>
        <dbReference type="ARBA" id="ARBA00022692"/>
    </source>
</evidence>
<gene>
    <name evidence="8" type="ORF">JOC86_001949</name>
</gene>
<dbReference type="Proteomes" id="UP001646157">
    <property type="component" value="Unassembled WGS sequence"/>
</dbReference>
<dbReference type="Pfam" id="PF07690">
    <property type="entry name" value="MFS_1"/>
    <property type="match status" value="1"/>
</dbReference>
<sequence>MSSNAYDLAQNDVDSSEKQKMLYKRTLWIVCISQIFGGAGLAAGITVGALLAQQMLGTNAFAGLPAALFTLGSAGTALIVGRLSQRYGRRTGLTTGFITGGLGAIGVVIAAVTNSIFLLFASLFIYGAGTATNLQVRYAGTDLANKKQRATAISITMVSTTFGAVAGPNLVGVMGNFALSLGVPALAGPFILSAAAFILAGLVLYVFLRPDPLLIAKTIDSYKKEHLATDDPIRNKRGVAVGATVMVVSQIVMVAIMTMTPVHMEHHGHDLSEVGLVIGFHIGSMYLPSLVTGVLVDKIGRTAMTVASGATLLLAGVIAAMAPSDSMILLVIALSLLGLGWNFGLISGTAQIVDSTESSTRAKTQGSVDVFIALAGASGGAMSGMVVANSSYATLSLAGGILSLFLIPVVVWFRRDKKMKEIENE</sequence>
<keyword evidence="4 6" id="KW-1133">Transmembrane helix</keyword>
<feature type="transmembrane region" description="Helical" evidence="6">
    <location>
        <begin position="58"/>
        <end position="80"/>
    </location>
</feature>
<feature type="transmembrane region" description="Helical" evidence="6">
    <location>
        <begin position="27"/>
        <end position="52"/>
    </location>
</feature>
<evidence type="ECO:0000256" key="1">
    <source>
        <dbReference type="ARBA" id="ARBA00004651"/>
    </source>
</evidence>
<feature type="transmembrane region" description="Helical" evidence="6">
    <location>
        <begin position="116"/>
        <end position="134"/>
    </location>
</feature>
<evidence type="ECO:0000259" key="7">
    <source>
        <dbReference type="PROSITE" id="PS50850"/>
    </source>
</evidence>
<feature type="transmembrane region" description="Helical" evidence="6">
    <location>
        <begin position="92"/>
        <end position="110"/>
    </location>
</feature>
<evidence type="ECO:0000256" key="4">
    <source>
        <dbReference type="ARBA" id="ARBA00022989"/>
    </source>
</evidence>
<keyword evidence="3 6" id="KW-0812">Transmembrane</keyword>
<dbReference type="PANTHER" id="PTHR23534:SF1">
    <property type="entry name" value="MAJOR FACILITATOR SUPERFAMILY PROTEIN"/>
    <property type="match status" value="1"/>
</dbReference>